<dbReference type="Proteomes" id="UP000274822">
    <property type="component" value="Unassembled WGS sequence"/>
</dbReference>
<comment type="similarity">
    <text evidence="1">Belongs to the class-I aminoacyl-tRNA synthetase family. Glutamate--tRNA ligase type 1 subfamily.</text>
</comment>
<evidence type="ECO:0000256" key="2">
    <source>
        <dbReference type="ARBA" id="ARBA00022598"/>
    </source>
</evidence>
<gene>
    <name evidence="8" type="ORF">BC938DRAFT_474546</name>
</gene>
<dbReference type="Pfam" id="PF19269">
    <property type="entry name" value="Anticodon_2"/>
    <property type="match status" value="1"/>
</dbReference>
<dbReference type="GO" id="GO:0005739">
    <property type="term" value="C:mitochondrion"/>
    <property type="evidence" value="ECO:0007669"/>
    <property type="project" value="TreeGrafter"/>
</dbReference>
<dbReference type="PANTHER" id="PTHR43311:SF2">
    <property type="entry name" value="GLUTAMATE--TRNA LIGASE, MITOCHONDRIAL-RELATED"/>
    <property type="match status" value="1"/>
</dbReference>
<evidence type="ECO:0000256" key="6">
    <source>
        <dbReference type="ARBA" id="ARBA00023146"/>
    </source>
</evidence>
<keyword evidence="4" id="KW-0067">ATP-binding</keyword>
<evidence type="ECO:0000256" key="1">
    <source>
        <dbReference type="ARBA" id="ARBA00007894"/>
    </source>
</evidence>
<name>A0A433Q237_9FUNG</name>
<keyword evidence="5" id="KW-0648">Protein biosynthesis</keyword>
<keyword evidence="3" id="KW-0547">Nucleotide-binding</keyword>
<proteinExistence type="inferred from homology"/>
<dbReference type="InterPro" id="IPR049940">
    <property type="entry name" value="GluQ/Sye"/>
</dbReference>
<dbReference type="GO" id="GO:0004818">
    <property type="term" value="F:glutamate-tRNA ligase activity"/>
    <property type="evidence" value="ECO:0007669"/>
    <property type="project" value="TreeGrafter"/>
</dbReference>
<keyword evidence="6" id="KW-0030">Aminoacyl-tRNA synthetase</keyword>
<dbReference type="InterPro" id="IPR008925">
    <property type="entry name" value="aa_tRNA-synth_I_cd-bd_sf"/>
</dbReference>
<keyword evidence="2" id="KW-0436">Ligase</keyword>
<dbReference type="PANTHER" id="PTHR43311">
    <property type="entry name" value="GLUTAMATE--TRNA LIGASE"/>
    <property type="match status" value="1"/>
</dbReference>
<dbReference type="GO" id="GO:0006424">
    <property type="term" value="P:glutamyl-tRNA aminoacylation"/>
    <property type="evidence" value="ECO:0007669"/>
    <property type="project" value="TreeGrafter"/>
</dbReference>
<dbReference type="Gene3D" id="1.10.10.350">
    <property type="match status" value="1"/>
</dbReference>
<evidence type="ECO:0000313" key="9">
    <source>
        <dbReference type="Proteomes" id="UP000274822"/>
    </source>
</evidence>
<dbReference type="InterPro" id="IPR020751">
    <property type="entry name" value="aa-tRNA-synth_I_codon-bd_sub2"/>
</dbReference>
<protein>
    <recommendedName>
        <fullName evidence="7">Aminoacyl-tRNA synthetase class I anticodon-binding domain-containing protein</fullName>
    </recommendedName>
</protein>
<dbReference type="SUPFAM" id="SSF48163">
    <property type="entry name" value="An anticodon-binding domain of class I aminoacyl-tRNA synthetases"/>
    <property type="match status" value="1"/>
</dbReference>
<organism evidence="8 9">
    <name type="scientific">Jimgerdemannia flammicorona</name>
    <dbReference type="NCBI Taxonomy" id="994334"/>
    <lineage>
        <taxon>Eukaryota</taxon>
        <taxon>Fungi</taxon>
        <taxon>Fungi incertae sedis</taxon>
        <taxon>Mucoromycota</taxon>
        <taxon>Mucoromycotina</taxon>
        <taxon>Endogonomycetes</taxon>
        <taxon>Endogonales</taxon>
        <taxon>Endogonaceae</taxon>
        <taxon>Jimgerdemannia</taxon>
    </lineage>
</organism>
<comment type="caution">
    <text evidence="8">The sequence shown here is derived from an EMBL/GenBank/DDBJ whole genome shotgun (WGS) entry which is preliminary data.</text>
</comment>
<feature type="domain" description="Aminoacyl-tRNA synthetase class I anticodon-binding" evidence="7">
    <location>
        <begin position="28"/>
        <end position="179"/>
    </location>
</feature>
<keyword evidence="9" id="KW-1185">Reference proteome</keyword>
<dbReference type="AlphaFoldDB" id="A0A433Q237"/>
<evidence type="ECO:0000256" key="3">
    <source>
        <dbReference type="ARBA" id="ARBA00022741"/>
    </source>
</evidence>
<dbReference type="InterPro" id="IPR045462">
    <property type="entry name" value="aa-tRNA-synth_I_cd-bd"/>
</dbReference>
<evidence type="ECO:0000256" key="4">
    <source>
        <dbReference type="ARBA" id="ARBA00022840"/>
    </source>
</evidence>
<dbReference type="GO" id="GO:0000049">
    <property type="term" value="F:tRNA binding"/>
    <property type="evidence" value="ECO:0007669"/>
    <property type="project" value="InterPro"/>
</dbReference>
<evidence type="ECO:0000259" key="7">
    <source>
        <dbReference type="Pfam" id="PF19269"/>
    </source>
</evidence>
<reference evidence="8 9" key="1">
    <citation type="journal article" date="2018" name="New Phytol.">
        <title>Phylogenomics of Endogonaceae and evolution of mycorrhizas within Mucoromycota.</title>
        <authorList>
            <person name="Chang Y."/>
            <person name="Desiro A."/>
            <person name="Na H."/>
            <person name="Sandor L."/>
            <person name="Lipzen A."/>
            <person name="Clum A."/>
            <person name="Barry K."/>
            <person name="Grigoriev I.V."/>
            <person name="Martin F.M."/>
            <person name="Stajich J.E."/>
            <person name="Smith M.E."/>
            <person name="Bonito G."/>
            <person name="Spatafora J.W."/>
        </authorList>
    </citation>
    <scope>NUCLEOTIDE SEQUENCE [LARGE SCALE GENOMIC DNA]</scope>
    <source>
        <strain evidence="8 9">AD002</strain>
    </source>
</reference>
<dbReference type="GO" id="GO:0005524">
    <property type="term" value="F:ATP binding"/>
    <property type="evidence" value="ECO:0007669"/>
    <property type="project" value="UniProtKB-KW"/>
</dbReference>
<evidence type="ECO:0000313" key="8">
    <source>
        <dbReference type="EMBL" id="RUS23836.1"/>
    </source>
</evidence>
<evidence type="ECO:0000256" key="5">
    <source>
        <dbReference type="ARBA" id="ARBA00022917"/>
    </source>
</evidence>
<dbReference type="EMBL" id="RBNJ01018398">
    <property type="protein sequence ID" value="RUS23836.1"/>
    <property type="molecule type" value="Genomic_DNA"/>
</dbReference>
<accession>A0A433Q237</accession>
<sequence>MVSTDKLDWINKQHLAWRTDSAEGMRSLVEMLRPMIGERLHGSGNNALLEDVYLVSVISTIKERIRNIADIPVLCGYFFVEPDYASAESLELRNKLGEDALKTILTPAMALLSAIPPTNFSAATVKDALHAFANDAGLKFNQVMMVTRYAVTGIKIGAGVAETMEVLGRETCLRRMEAVVGGTGM</sequence>